<dbReference type="Proteomes" id="UP000812982">
    <property type="component" value="Unassembled WGS sequence"/>
</dbReference>
<dbReference type="Pfam" id="PF23717">
    <property type="entry name" value="DUF7159"/>
    <property type="match status" value="1"/>
</dbReference>
<comment type="caution">
    <text evidence="3">The sequence shown here is derived from an EMBL/GenBank/DDBJ whole genome shotgun (WGS) entry which is preliminary data.</text>
</comment>
<protein>
    <recommendedName>
        <fullName evidence="2">DUF7159 domain-containing protein</fullName>
    </recommendedName>
</protein>
<sequence>MTARDARLVLVEGTDGDGAVIDHDSLAADTRVGVEDPGFREYVVNAVLDTYADAPANGYTVARVALTWTDEVDADAKLVLDALAEQGVDKVAVVSTADAESYAGAANSVEARSVVRDDDAALLARGALLASADIRDEAASAPMRDPVRRTLAKIMTTAALIVAGSVFVAITVHGNDGGVPQQASAPVEHTVPAPPAAPAEPPIHTVVRKVVPMAGRAAAQSLSAPYADTSMPPSTGVVRR</sequence>
<dbReference type="RefSeq" id="WP_217154651.1">
    <property type="nucleotide sequence ID" value="NZ_VOMB01000002.1"/>
</dbReference>
<gene>
    <name evidence="3" type="ORF">FR943_02305</name>
</gene>
<proteinExistence type="predicted"/>
<keyword evidence="4" id="KW-1185">Reference proteome</keyword>
<evidence type="ECO:0000313" key="4">
    <source>
        <dbReference type="Proteomes" id="UP000812982"/>
    </source>
</evidence>
<accession>A0ABS6KGJ8</accession>
<feature type="domain" description="DUF7159" evidence="2">
    <location>
        <begin position="1"/>
        <end position="100"/>
    </location>
</feature>
<reference evidence="3 4" key="1">
    <citation type="journal article" date="2021" name="Sci. Rep.">
        <title>Phenotypic and genomic hallmarks of a novel, potentially pathogenic rapidly growing Mycobacterium species related to the Mycobacterium fortuitum complex.</title>
        <authorList>
            <person name="Gharbi R."/>
            <person name="Khanna V."/>
            <person name="Frigui W."/>
            <person name="Mhenni B."/>
            <person name="Brosch R."/>
            <person name="Mardassi H."/>
        </authorList>
    </citation>
    <scope>NUCLEOTIDE SEQUENCE [LARGE SCALE GENOMIC DNA]</scope>
    <source>
        <strain evidence="3 4">TNTM28</strain>
    </source>
</reference>
<organism evidence="3 4">
    <name type="scientific">[Mycobacterium] fortunisiensis</name>
    <dbReference type="NCBI Taxonomy" id="2600579"/>
    <lineage>
        <taxon>Bacteria</taxon>
        <taxon>Bacillati</taxon>
        <taxon>Actinomycetota</taxon>
        <taxon>Actinomycetes</taxon>
        <taxon>Mycobacteriales</taxon>
        <taxon>Mycobacteriaceae</taxon>
        <taxon>Mycolicibacterium</taxon>
    </lineage>
</organism>
<evidence type="ECO:0000259" key="2">
    <source>
        <dbReference type="Pfam" id="PF23717"/>
    </source>
</evidence>
<evidence type="ECO:0000313" key="3">
    <source>
        <dbReference type="EMBL" id="MBU9762685.1"/>
    </source>
</evidence>
<name>A0ABS6KGJ8_9MYCO</name>
<feature type="region of interest" description="Disordered" evidence="1">
    <location>
        <begin position="221"/>
        <end position="240"/>
    </location>
</feature>
<dbReference type="InterPro" id="IPR055583">
    <property type="entry name" value="DUF7159"/>
</dbReference>
<dbReference type="EMBL" id="VOMB01000002">
    <property type="protein sequence ID" value="MBU9762685.1"/>
    <property type="molecule type" value="Genomic_DNA"/>
</dbReference>
<feature type="region of interest" description="Disordered" evidence="1">
    <location>
        <begin position="180"/>
        <end position="200"/>
    </location>
</feature>
<evidence type="ECO:0000256" key="1">
    <source>
        <dbReference type="SAM" id="MobiDB-lite"/>
    </source>
</evidence>